<gene>
    <name evidence="1" type="ORF">KIN20_032992</name>
</gene>
<proteinExistence type="predicted"/>
<keyword evidence="2" id="KW-1185">Reference proteome</keyword>
<dbReference type="AlphaFoldDB" id="A0AAD5R7D9"/>
<name>A0AAD5R7D9_PARTN</name>
<reference evidence="1" key="1">
    <citation type="submission" date="2021-06" db="EMBL/GenBank/DDBJ databases">
        <title>Parelaphostrongylus tenuis whole genome reference sequence.</title>
        <authorList>
            <person name="Garwood T.J."/>
            <person name="Larsen P.A."/>
            <person name="Fountain-Jones N.M."/>
            <person name="Garbe J.R."/>
            <person name="Macchietto M.G."/>
            <person name="Kania S.A."/>
            <person name="Gerhold R.W."/>
            <person name="Richards J.E."/>
            <person name="Wolf T.M."/>
        </authorList>
    </citation>
    <scope>NUCLEOTIDE SEQUENCE</scope>
    <source>
        <strain evidence="1">MNPRO001-30</strain>
        <tissue evidence="1">Meninges</tissue>
    </source>
</reference>
<evidence type="ECO:0000313" key="1">
    <source>
        <dbReference type="EMBL" id="KAJ1371110.1"/>
    </source>
</evidence>
<dbReference type="InterPro" id="IPR036236">
    <property type="entry name" value="Znf_C2H2_sf"/>
</dbReference>
<accession>A0AAD5R7D9</accession>
<organism evidence="1 2">
    <name type="scientific">Parelaphostrongylus tenuis</name>
    <name type="common">Meningeal worm</name>
    <dbReference type="NCBI Taxonomy" id="148309"/>
    <lineage>
        <taxon>Eukaryota</taxon>
        <taxon>Metazoa</taxon>
        <taxon>Ecdysozoa</taxon>
        <taxon>Nematoda</taxon>
        <taxon>Chromadorea</taxon>
        <taxon>Rhabditida</taxon>
        <taxon>Rhabditina</taxon>
        <taxon>Rhabditomorpha</taxon>
        <taxon>Strongyloidea</taxon>
        <taxon>Metastrongylidae</taxon>
        <taxon>Parelaphostrongylus</taxon>
    </lineage>
</organism>
<dbReference type="Proteomes" id="UP001196413">
    <property type="component" value="Unassembled WGS sequence"/>
</dbReference>
<evidence type="ECO:0008006" key="3">
    <source>
        <dbReference type="Google" id="ProtNLM"/>
    </source>
</evidence>
<dbReference type="SUPFAM" id="SSF57667">
    <property type="entry name" value="beta-beta-alpha zinc fingers"/>
    <property type="match status" value="1"/>
</dbReference>
<protein>
    <recommendedName>
        <fullName evidence="3">C2H2-type domain-containing protein</fullName>
    </recommendedName>
</protein>
<evidence type="ECO:0000313" key="2">
    <source>
        <dbReference type="Proteomes" id="UP001196413"/>
    </source>
</evidence>
<comment type="caution">
    <text evidence="1">The sequence shown here is derived from an EMBL/GenBank/DDBJ whole genome shotgun (WGS) entry which is preliminary data.</text>
</comment>
<sequence>MPLKLCDEHKHLILSSLKQLDPNDPDGKHICSQCNEVVPDLEEGHRHVVTHIRLASLFCSLCGAGSFHYTDLRAHLMEGYCEKLHRAPKGVVKENCTPCMTSDQADSLFMLADPENPGHVLYHNGKIVSVESRKSYYPDPVIEERILSFRIIRDQSSPTRLKDGRV</sequence>
<dbReference type="EMBL" id="JAHQIW010006914">
    <property type="protein sequence ID" value="KAJ1371110.1"/>
    <property type="molecule type" value="Genomic_DNA"/>
</dbReference>